<reference evidence="8 9" key="1">
    <citation type="submission" date="2019-06" db="EMBL/GenBank/DDBJ databases">
        <title>Sorghum-associated microbial communities from plants grown in Nebraska, USA.</title>
        <authorList>
            <person name="Schachtman D."/>
        </authorList>
    </citation>
    <scope>NUCLEOTIDE SEQUENCE [LARGE SCALE GENOMIC DNA]</scope>
    <source>
        <strain evidence="8 9">1225</strain>
    </source>
</reference>
<dbReference type="PROSITE" id="PS50893">
    <property type="entry name" value="ABC_TRANSPORTER_2"/>
    <property type="match status" value="1"/>
</dbReference>
<keyword evidence="3 5" id="KW-1133">Transmembrane helix</keyword>
<dbReference type="Pfam" id="PF00664">
    <property type="entry name" value="ABC_membrane"/>
    <property type="match status" value="1"/>
</dbReference>
<dbReference type="Gene3D" id="3.40.50.300">
    <property type="entry name" value="P-loop containing nucleotide triphosphate hydrolases"/>
    <property type="match status" value="2"/>
</dbReference>
<dbReference type="PANTHER" id="PTHR24221">
    <property type="entry name" value="ATP-BINDING CASSETTE SUB-FAMILY B"/>
    <property type="match status" value="1"/>
</dbReference>
<evidence type="ECO:0000256" key="5">
    <source>
        <dbReference type="SAM" id="Phobius"/>
    </source>
</evidence>
<evidence type="ECO:0000256" key="4">
    <source>
        <dbReference type="ARBA" id="ARBA00023136"/>
    </source>
</evidence>
<proteinExistence type="predicted"/>
<dbReference type="CDD" id="cd07346">
    <property type="entry name" value="ABC_6TM_exporters"/>
    <property type="match status" value="1"/>
</dbReference>
<dbReference type="PANTHER" id="PTHR24221:SF646">
    <property type="entry name" value="HAEMOLYSIN SECRETION ATP-BINDING PROTEIN"/>
    <property type="match status" value="1"/>
</dbReference>
<protein>
    <submittedName>
        <fullName evidence="8">Putative ABC transport system ATP-binding protein</fullName>
    </submittedName>
</protein>
<keyword evidence="8" id="KW-0547">Nucleotide-binding</keyword>
<dbReference type="InterPro" id="IPR027417">
    <property type="entry name" value="P-loop_NTPase"/>
</dbReference>
<dbReference type="InterPro" id="IPR039421">
    <property type="entry name" value="Type_1_exporter"/>
</dbReference>
<dbReference type="PROSITE" id="PS50929">
    <property type="entry name" value="ABC_TM1F"/>
    <property type="match status" value="1"/>
</dbReference>
<dbReference type="InterPro" id="IPR011527">
    <property type="entry name" value="ABC1_TM_dom"/>
</dbReference>
<keyword evidence="9" id="KW-1185">Reference proteome</keyword>
<accession>A0A561R3F4</accession>
<dbReference type="RefSeq" id="WP_145635385.1">
    <property type="nucleotide sequence ID" value="NZ_VIWP01000002.1"/>
</dbReference>
<organism evidence="8 9">
    <name type="scientific">Neorhizobium alkalisoli</name>
    <dbReference type="NCBI Taxonomy" id="528178"/>
    <lineage>
        <taxon>Bacteria</taxon>
        <taxon>Pseudomonadati</taxon>
        <taxon>Pseudomonadota</taxon>
        <taxon>Alphaproteobacteria</taxon>
        <taxon>Hyphomicrobiales</taxon>
        <taxon>Rhizobiaceae</taxon>
        <taxon>Rhizobium/Agrobacterium group</taxon>
        <taxon>Neorhizobium</taxon>
    </lineage>
</organism>
<dbReference type="GO" id="GO:0005886">
    <property type="term" value="C:plasma membrane"/>
    <property type="evidence" value="ECO:0007669"/>
    <property type="project" value="UniProtKB-SubCell"/>
</dbReference>
<comment type="caution">
    <text evidence="8">The sequence shown here is derived from an EMBL/GenBank/DDBJ whole genome shotgun (WGS) entry which is preliminary data.</text>
</comment>
<dbReference type="GO" id="GO:0005524">
    <property type="term" value="F:ATP binding"/>
    <property type="evidence" value="ECO:0007669"/>
    <property type="project" value="UniProtKB-KW"/>
</dbReference>
<evidence type="ECO:0000259" key="6">
    <source>
        <dbReference type="PROSITE" id="PS50893"/>
    </source>
</evidence>
<evidence type="ECO:0000259" key="7">
    <source>
        <dbReference type="PROSITE" id="PS50929"/>
    </source>
</evidence>
<gene>
    <name evidence="8" type="ORF">FHW37_102761</name>
</gene>
<feature type="transmembrane region" description="Helical" evidence="5">
    <location>
        <begin position="176"/>
        <end position="200"/>
    </location>
</feature>
<keyword evidence="8" id="KW-0067">ATP-binding</keyword>
<dbReference type="AlphaFoldDB" id="A0A561R3F4"/>
<evidence type="ECO:0000256" key="1">
    <source>
        <dbReference type="ARBA" id="ARBA00004651"/>
    </source>
</evidence>
<dbReference type="Proteomes" id="UP000320653">
    <property type="component" value="Unassembled WGS sequence"/>
</dbReference>
<evidence type="ECO:0000256" key="2">
    <source>
        <dbReference type="ARBA" id="ARBA00022692"/>
    </source>
</evidence>
<dbReference type="GO" id="GO:0140359">
    <property type="term" value="F:ABC-type transporter activity"/>
    <property type="evidence" value="ECO:0007669"/>
    <property type="project" value="InterPro"/>
</dbReference>
<feature type="transmembrane region" description="Helical" evidence="5">
    <location>
        <begin position="16"/>
        <end position="35"/>
    </location>
</feature>
<name>A0A561R3F4_9HYPH</name>
<keyword evidence="4 5" id="KW-0472">Membrane</keyword>
<comment type="subcellular location">
    <subcellularLocation>
        <location evidence="1">Cell membrane</location>
        <topology evidence="1">Multi-pass membrane protein</topology>
    </subcellularLocation>
</comment>
<keyword evidence="2 5" id="KW-0812">Transmembrane</keyword>
<feature type="domain" description="ABC transmembrane type-1" evidence="7">
    <location>
        <begin position="76"/>
        <end position="326"/>
    </location>
</feature>
<dbReference type="GO" id="GO:0016887">
    <property type="term" value="F:ATP hydrolysis activity"/>
    <property type="evidence" value="ECO:0007669"/>
    <property type="project" value="InterPro"/>
</dbReference>
<evidence type="ECO:0000313" key="8">
    <source>
        <dbReference type="EMBL" id="TWF57121.1"/>
    </source>
</evidence>
<evidence type="ECO:0000256" key="3">
    <source>
        <dbReference type="ARBA" id="ARBA00022989"/>
    </source>
</evidence>
<dbReference type="OrthoDB" id="9760920at2"/>
<dbReference type="Gene3D" id="1.20.1560.10">
    <property type="entry name" value="ABC transporter type 1, transmembrane domain"/>
    <property type="match status" value="1"/>
</dbReference>
<sequence length="907" mass="102794">MEKHLLRYIWNHTRPQQIWILAIVLISMIPYFMAFDLPKQIINGPIQGQGFNGPRATMPFLAFDYSIPFVGWSISFDGFEMNRLWMLMALSGVFLLLVIINGLFKFYINNYKGRLGERLLRRIRYELVDRLLRFPPSTMRQIRGAEVSSMVKDEVEPFGGFTGDAFVQPAMLGGQAIAALCFIVLQNLWLGLIAAFMVAIQVGIIPKMRRRLIELGRQRQITARHLAGKVGEIVEGMDTIHSYDTTNYERADIAHRLGQIYKIRYELYQWKFIVKFVNNFLSQLTPFLFYSIGGYFALRGTLDVGQLVAVINAYKDLPGPLKELIDWDQARQDVQVKYEQVREQFEPTQLIEPTVHALAVKLPDHDASPLAAVNLTIVDGSGASVAENVTLKIELGETVAVIDNAGIGAEAVAEAFGRIVWPASGKVMLGDTDILELPEAVTGRQMTYASADSYFFHGTLKDNLLYGLKHAPMTKEKEPKLTMARRWALNEAQMAGNSTHDPNTDWIDRRSTSVSRGSQDDVKQSVLGALDAVQLTPDVMELALHSYIDPAENPTLTERVVEMRFALREELTKQGLGSIVSHFDFSAYNTEATVRENLLFAATRQNGNGTPDVEIEEGEYVFEVLKTAQLFDLLYDMGLAIAENVTEIFAGLPPEHPLFQQLEHITAEDIAFYQQFLKRKRSRRDLQVSANEQRAIVKLSLYYVEPRYRFGVLTPDIMRQIVAARDIFYANLPAALRDRIERYDPHKYMSAATLRENILFGKLSHRSPDAPAKIRNVAARLLREMGLYESFIGLGLDYDVGASGRRLTLIQRHKLSLARALVRRSSYYVFNKPLPGLDRRVQEEIVKNVLHFLQEQDNNPSVVWVLSNTSLSRLFHRVIVFDRGHVVEDGTFETLDMKSGIFKSLVA</sequence>
<evidence type="ECO:0000313" key="9">
    <source>
        <dbReference type="Proteomes" id="UP000320653"/>
    </source>
</evidence>
<feature type="transmembrane region" description="Helical" evidence="5">
    <location>
        <begin position="86"/>
        <end position="108"/>
    </location>
</feature>
<dbReference type="SUPFAM" id="SSF52540">
    <property type="entry name" value="P-loop containing nucleoside triphosphate hydrolases"/>
    <property type="match status" value="2"/>
</dbReference>
<dbReference type="InterPro" id="IPR036640">
    <property type="entry name" value="ABC1_TM_sf"/>
</dbReference>
<dbReference type="SUPFAM" id="SSF90123">
    <property type="entry name" value="ABC transporter transmembrane region"/>
    <property type="match status" value="1"/>
</dbReference>
<dbReference type="EMBL" id="VIWP01000002">
    <property type="protein sequence ID" value="TWF57121.1"/>
    <property type="molecule type" value="Genomic_DNA"/>
</dbReference>
<dbReference type="InterPro" id="IPR003439">
    <property type="entry name" value="ABC_transporter-like_ATP-bd"/>
</dbReference>
<feature type="domain" description="ABC transporter" evidence="6">
    <location>
        <begin position="370"/>
        <end position="907"/>
    </location>
</feature>